<dbReference type="Proteomes" id="UP000176221">
    <property type="component" value="Unassembled WGS sequence"/>
</dbReference>
<gene>
    <name evidence="1" type="ORF">A2928_00555</name>
</gene>
<name>A0A1G2NA67_9BACT</name>
<dbReference type="EMBL" id="MHRX01000036">
    <property type="protein sequence ID" value="OHA33027.1"/>
    <property type="molecule type" value="Genomic_DNA"/>
</dbReference>
<accession>A0A1G2NA67</accession>
<dbReference type="STRING" id="1802319.A2928_00555"/>
<evidence type="ECO:0000313" key="1">
    <source>
        <dbReference type="EMBL" id="OHA33027.1"/>
    </source>
</evidence>
<comment type="caution">
    <text evidence="1">The sequence shown here is derived from an EMBL/GenBank/DDBJ whole genome shotgun (WGS) entry which is preliminary data.</text>
</comment>
<evidence type="ECO:0008006" key="3">
    <source>
        <dbReference type="Google" id="ProtNLM"/>
    </source>
</evidence>
<protein>
    <recommendedName>
        <fullName evidence="3">SHS2 domain-containing protein</fullName>
    </recommendedName>
</protein>
<reference evidence="1 2" key="1">
    <citation type="journal article" date="2016" name="Nat. Commun.">
        <title>Thousands of microbial genomes shed light on interconnected biogeochemical processes in an aquifer system.</title>
        <authorList>
            <person name="Anantharaman K."/>
            <person name="Brown C.T."/>
            <person name="Hug L.A."/>
            <person name="Sharon I."/>
            <person name="Castelle C.J."/>
            <person name="Probst A.J."/>
            <person name="Thomas B.C."/>
            <person name="Singh A."/>
            <person name="Wilkins M.J."/>
            <person name="Karaoz U."/>
            <person name="Brodie E.L."/>
            <person name="Williams K.H."/>
            <person name="Hubbard S.S."/>
            <person name="Banfield J.F."/>
        </authorList>
    </citation>
    <scope>NUCLEOTIDE SEQUENCE [LARGE SCALE GENOMIC DNA]</scope>
</reference>
<evidence type="ECO:0000313" key="2">
    <source>
        <dbReference type="Proteomes" id="UP000176221"/>
    </source>
</evidence>
<organism evidence="1 2">
    <name type="scientific">Candidatus Taylorbacteria bacterium RIFCSPLOWO2_01_FULL_45_15b</name>
    <dbReference type="NCBI Taxonomy" id="1802319"/>
    <lineage>
        <taxon>Bacteria</taxon>
        <taxon>Candidatus Tayloriibacteriota</taxon>
    </lineage>
</organism>
<proteinExistence type="predicted"/>
<sequence length="392" mass="43540">MSFFKNTCEITLIIGVHSGAVEVAEVMFAEGRIPEVLSCARETIKNYSPATRESEASEIGRAVRSALAVLQRQISDSRHSSKRVRVKKAFVCFSSPWVLGSTRVVRLAKDKSFTTTKKMVEELIAAERMAIMKVPELANYRIIEEKIMRFKLNGYEASDGVGKHVSEFGIEVYFGAVAEIALDAIEKEVHSAFNHRILEFSTLPFVAFTIFRDLPNGDNHFLSIVVGERATDISIVKRGCLLEAISMPFGTGHCFDAIQDKLNTTASVARSFFKLFVEGRAEEGITEKIKLALEKPHLQFKALLGESLNGVSEEFFIPKSVYISVEDGLFPWFAAALADLGSSRVVALPGQNLSAVAVDKSVLAKFIHSVSSECDIRTLLYSLYIHKLYIRR</sequence>
<dbReference type="AlphaFoldDB" id="A0A1G2NA67"/>